<name>A0A7W7WVB4_9PSEU</name>
<comment type="caution">
    <text evidence="2">The sequence shown here is derived from an EMBL/GenBank/DDBJ whole genome shotgun (WGS) entry which is preliminary data.</text>
</comment>
<dbReference type="RefSeq" id="WP_184668565.1">
    <property type="nucleotide sequence ID" value="NZ_BAABAI010000013.1"/>
</dbReference>
<dbReference type="PANTHER" id="PTHR14359:SF6">
    <property type="entry name" value="PHOSPHOPANTOTHENOYLCYSTEINE DECARBOXYLASE"/>
    <property type="match status" value="1"/>
</dbReference>
<evidence type="ECO:0000313" key="3">
    <source>
        <dbReference type="Proteomes" id="UP000542674"/>
    </source>
</evidence>
<dbReference type="GO" id="GO:0015937">
    <property type="term" value="P:coenzyme A biosynthetic process"/>
    <property type="evidence" value="ECO:0007669"/>
    <property type="project" value="TreeGrafter"/>
</dbReference>
<organism evidence="2 3">
    <name type="scientific">Saccharothrix violaceirubra</name>
    <dbReference type="NCBI Taxonomy" id="413306"/>
    <lineage>
        <taxon>Bacteria</taxon>
        <taxon>Bacillati</taxon>
        <taxon>Actinomycetota</taxon>
        <taxon>Actinomycetes</taxon>
        <taxon>Pseudonocardiales</taxon>
        <taxon>Pseudonocardiaceae</taxon>
        <taxon>Saccharothrix</taxon>
    </lineage>
</organism>
<dbReference type="Pfam" id="PF02441">
    <property type="entry name" value="Flavoprotein"/>
    <property type="match status" value="1"/>
</dbReference>
<gene>
    <name evidence="2" type="ORF">F4559_002508</name>
</gene>
<sequence>MNRTLHLVVCAAPPALHVDSLVHRVHEAGWNVHLLATPTAATWLTTPARHEPGHPRDRSDPAPRADAVLVAPATFNTLNKWAAGIADNHALSVLAELLAADLPIVAAPCVKQALRDHPAYPRSTHTLTVAGVHLLDPDAVTTRTPEGQTTFDWELVAATLDDLTRTHEPRPHTTRRTVGD</sequence>
<accession>A0A7W7WVB4</accession>
<reference evidence="2 3" key="1">
    <citation type="submission" date="2020-08" db="EMBL/GenBank/DDBJ databases">
        <title>Sequencing the genomes of 1000 actinobacteria strains.</title>
        <authorList>
            <person name="Klenk H.-P."/>
        </authorList>
    </citation>
    <scope>NUCLEOTIDE SEQUENCE [LARGE SCALE GENOMIC DNA]</scope>
    <source>
        <strain evidence="2 3">DSM 45084</strain>
    </source>
</reference>
<dbReference type="Gene3D" id="3.40.50.1950">
    <property type="entry name" value="Flavin prenyltransferase-like"/>
    <property type="match status" value="1"/>
</dbReference>
<protein>
    <recommendedName>
        <fullName evidence="1">Flavoprotein domain-containing protein</fullName>
    </recommendedName>
</protein>
<dbReference type="InterPro" id="IPR003382">
    <property type="entry name" value="Flavoprotein"/>
</dbReference>
<evidence type="ECO:0000259" key="1">
    <source>
        <dbReference type="Pfam" id="PF02441"/>
    </source>
</evidence>
<proteinExistence type="predicted"/>
<dbReference type="AlphaFoldDB" id="A0A7W7WVB4"/>
<dbReference type="SUPFAM" id="SSF52507">
    <property type="entry name" value="Homo-oligomeric flavin-containing Cys decarboxylases, HFCD"/>
    <property type="match status" value="1"/>
</dbReference>
<dbReference type="InterPro" id="IPR036551">
    <property type="entry name" value="Flavin_trans-like"/>
</dbReference>
<dbReference type="GO" id="GO:0071513">
    <property type="term" value="C:phosphopantothenoylcysteine decarboxylase complex"/>
    <property type="evidence" value="ECO:0007669"/>
    <property type="project" value="TreeGrafter"/>
</dbReference>
<dbReference type="GO" id="GO:0004633">
    <property type="term" value="F:phosphopantothenoylcysteine decarboxylase activity"/>
    <property type="evidence" value="ECO:0007669"/>
    <property type="project" value="TreeGrafter"/>
</dbReference>
<dbReference type="GO" id="GO:0010181">
    <property type="term" value="F:FMN binding"/>
    <property type="evidence" value="ECO:0007669"/>
    <property type="project" value="TreeGrafter"/>
</dbReference>
<feature type="domain" description="Flavoprotein" evidence="1">
    <location>
        <begin position="6"/>
        <end position="119"/>
    </location>
</feature>
<dbReference type="PANTHER" id="PTHR14359">
    <property type="entry name" value="HOMO-OLIGOMERIC FLAVIN CONTAINING CYS DECARBOXYLASE FAMILY"/>
    <property type="match status" value="1"/>
</dbReference>
<evidence type="ECO:0000313" key="2">
    <source>
        <dbReference type="EMBL" id="MBB4965149.1"/>
    </source>
</evidence>
<dbReference type="EMBL" id="JACHJS010000001">
    <property type="protein sequence ID" value="MBB4965149.1"/>
    <property type="molecule type" value="Genomic_DNA"/>
</dbReference>
<keyword evidence="3" id="KW-1185">Reference proteome</keyword>
<dbReference type="Proteomes" id="UP000542674">
    <property type="component" value="Unassembled WGS sequence"/>
</dbReference>